<proteinExistence type="predicted"/>
<protein>
    <submittedName>
        <fullName evidence="2">Uncharacterized protein</fullName>
    </submittedName>
</protein>
<reference evidence="2 3" key="1">
    <citation type="submission" date="2020-02" db="EMBL/GenBank/DDBJ databases">
        <title>Draft genome sequence of Haematococcus lacustris strain NIES-144.</title>
        <authorList>
            <person name="Morimoto D."/>
            <person name="Nakagawa S."/>
            <person name="Yoshida T."/>
            <person name="Sawayama S."/>
        </authorList>
    </citation>
    <scope>NUCLEOTIDE SEQUENCE [LARGE SCALE GENOMIC DNA]</scope>
    <source>
        <strain evidence="2 3">NIES-144</strain>
    </source>
</reference>
<gene>
    <name evidence="2" type="ORF">HaLaN_17676</name>
</gene>
<comment type="caution">
    <text evidence="2">The sequence shown here is derived from an EMBL/GenBank/DDBJ whole genome shotgun (WGS) entry which is preliminary data.</text>
</comment>
<feature type="region of interest" description="Disordered" evidence="1">
    <location>
        <begin position="259"/>
        <end position="286"/>
    </location>
</feature>
<name>A0A699ZCX2_HAELA</name>
<evidence type="ECO:0000256" key="1">
    <source>
        <dbReference type="SAM" id="MobiDB-lite"/>
    </source>
</evidence>
<dbReference type="EMBL" id="BLLF01001654">
    <property type="protein sequence ID" value="GFH20537.1"/>
    <property type="molecule type" value="Genomic_DNA"/>
</dbReference>
<accession>A0A699ZCX2</accession>
<evidence type="ECO:0000313" key="2">
    <source>
        <dbReference type="EMBL" id="GFH20537.1"/>
    </source>
</evidence>
<dbReference type="Proteomes" id="UP000485058">
    <property type="component" value="Unassembled WGS sequence"/>
</dbReference>
<organism evidence="2 3">
    <name type="scientific">Haematococcus lacustris</name>
    <name type="common">Green alga</name>
    <name type="synonym">Haematococcus pluvialis</name>
    <dbReference type="NCBI Taxonomy" id="44745"/>
    <lineage>
        <taxon>Eukaryota</taxon>
        <taxon>Viridiplantae</taxon>
        <taxon>Chlorophyta</taxon>
        <taxon>core chlorophytes</taxon>
        <taxon>Chlorophyceae</taxon>
        <taxon>CS clade</taxon>
        <taxon>Chlamydomonadales</taxon>
        <taxon>Haematococcaceae</taxon>
        <taxon>Haematococcus</taxon>
    </lineage>
</organism>
<dbReference type="AlphaFoldDB" id="A0A699ZCX2"/>
<sequence length="286" mass="31602">MVGVSDDKVLPGLLADLGLTSLIEEQFEANSLPHYQQFINYRKLQNSDYKCTSWQLPPPDSLEAHTQALKATWAPLVGVHFIKLDSRVLHGVCKQLATSTNSRPSAAAVSAASGVWDPATGELVADQLDRWKLTKGQVKHTSCLNNSRRDTERWLAPIKPHLQHLAAASSAGTSLVANLKPITVTLATWDGVWEVYLDPKWSRQRLRLYGAQDRALEQFFKKLEKDMAELSMERHGRAKQLEVVLAQWALALGVGPMQQPGSHTGSSLRAWAHHSPASKAQQAHQG</sequence>
<evidence type="ECO:0000313" key="3">
    <source>
        <dbReference type="Proteomes" id="UP000485058"/>
    </source>
</evidence>
<keyword evidence="3" id="KW-1185">Reference proteome</keyword>